<reference evidence="1 2" key="1">
    <citation type="submission" date="2019-03" db="EMBL/GenBank/DDBJ databases">
        <title>Genomic Encyclopedia of Type Strains, Phase IV (KMG-IV): sequencing the most valuable type-strain genomes for metagenomic binning, comparative biology and taxonomic classification.</title>
        <authorList>
            <person name="Goeker M."/>
        </authorList>
    </citation>
    <scope>NUCLEOTIDE SEQUENCE [LARGE SCALE GENOMIC DNA]</scope>
    <source>
        <strain evidence="1 2">DSM 29481</strain>
    </source>
</reference>
<protein>
    <submittedName>
        <fullName evidence="1">Uncharacterized protein</fullName>
    </submittedName>
</protein>
<dbReference type="AlphaFoldDB" id="A0A4R3SY55"/>
<evidence type="ECO:0000313" key="2">
    <source>
        <dbReference type="Proteomes" id="UP000295773"/>
    </source>
</evidence>
<dbReference type="EMBL" id="SMBP01000027">
    <property type="protein sequence ID" value="TCU53692.1"/>
    <property type="molecule type" value="Genomic_DNA"/>
</dbReference>
<gene>
    <name evidence="1" type="ORF">EDD61_12730</name>
</gene>
<organism evidence="1 2">
    <name type="scientific">Longicatena caecimuris</name>
    <dbReference type="NCBI Taxonomy" id="1796635"/>
    <lineage>
        <taxon>Bacteria</taxon>
        <taxon>Bacillati</taxon>
        <taxon>Bacillota</taxon>
        <taxon>Erysipelotrichia</taxon>
        <taxon>Erysipelotrichales</taxon>
        <taxon>Erysipelotrichaceae</taxon>
        <taxon>Longicatena</taxon>
    </lineage>
</organism>
<comment type="caution">
    <text evidence="1">The sequence shown here is derived from an EMBL/GenBank/DDBJ whole genome shotgun (WGS) entry which is preliminary data.</text>
</comment>
<name>A0A4R3SY55_9FIRM</name>
<proteinExistence type="predicted"/>
<evidence type="ECO:0000313" key="1">
    <source>
        <dbReference type="EMBL" id="TCU53692.1"/>
    </source>
</evidence>
<keyword evidence="2" id="KW-1185">Reference proteome</keyword>
<sequence>MLYRVFKKHRRAEGFAVKTVLCEAVVLKIDSIGQ</sequence>
<dbReference type="Proteomes" id="UP000295773">
    <property type="component" value="Unassembled WGS sequence"/>
</dbReference>
<accession>A0A4R3SY55</accession>